<dbReference type="EMBL" id="BLAD01000152">
    <property type="protein sequence ID" value="GES06340.1"/>
    <property type="molecule type" value="Genomic_DNA"/>
</dbReference>
<gene>
    <name evidence="2" type="ORF">Acor_84090</name>
</gene>
<evidence type="ECO:0000313" key="2">
    <source>
        <dbReference type="EMBL" id="GES06340.1"/>
    </source>
</evidence>
<dbReference type="Proteomes" id="UP000334990">
    <property type="component" value="Unassembled WGS sequence"/>
</dbReference>
<keyword evidence="3" id="KW-1185">Reference proteome</keyword>
<reference evidence="2 3" key="1">
    <citation type="submission" date="2019-10" db="EMBL/GenBank/DDBJ databases">
        <title>Whole genome shotgun sequence of Acrocarpospora corrugata NBRC 13972.</title>
        <authorList>
            <person name="Ichikawa N."/>
            <person name="Kimura A."/>
            <person name="Kitahashi Y."/>
            <person name="Komaki H."/>
            <person name="Oguchi A."/>
        </authorList>
    </citation>
    <scope>NUCLEOTIDE SEQUENCE [LARGE SCALE GENOMIC DNA]</scope>
    <source>
        <strain evidence="2 3">NBRC 13972</strain>
    </source>
</reference>
<evidence type="ECO:0000259" key="1">
    <source>
        <dbReference type="Pfam" id="PF12770"/>
    </source>
</evidence>
<proteinExistence type="predicted"/>
<dbReference type="InterPro" id="IPR011990">
    <property type="entry name" value="TPR-like_helical_dom_sf"/>
</dbReference>
<evidence type="ECO:0000313" key="3">
    <source>
        <dbReference type="Proteomes" id="UP000334990"/>
    </source>
</evidence>
<accession>A0A5M3WDK3</accession>
<sequence length="1054" mass="114276">MDPVALDEAVELFACTTDPHDIAETCYLVGLLHWRRGEVFADERVRGEVYTALPLFFVLNESRSRLPLPDSALSTMPPSILLPEISDTSWRRLIMLLEQWFNNRGDPHSLRLAVGAGRNAVRDTSPGHPDRVGRQCFLGSALLTLFEHTGDMDALEEAIAVATHAVAQARTTEERAGSLTTLAVSLRLRFGRTGELRPLQQAIDAYRRALADTPEGYEKRRVLLGGLGLSLYVLYNRTGDPAPLDEAARMSSAAIDSTREGDPDLPGMLANFSNVLHAQFGRTGKQATLNQAIATARRAVDAAPPHTVLWQACLYSVSLMLQAQFEQTGDLGALAEAIEAGRVVVAATPEGNPDLAKYRSALAVQLKSRFDRTGDSAALDEAISIGRAVVEATPADHPNRGLFLTNLAVAFKAKAASTGDIATLRQAIDCNRLAVDAIHGWQRAGARTNLAATWLEYFDRTGETEALEAAVAAGRRAVEQVAEHDYYRALCQVNLARALTMLGHATDDDGLVDEAIGLLEAAAATGSTRPMIRVEAARGCGRLAMSLGQTDRAARGYALAVRLLPGLAARALVRADATHWMAEYARLAGDAAACAIEAGRPEEAVELLETGRGVLLAQSLEARTDLTDLRDRDADLADRFSYLCGRLDADERASLNEDTADRRRELAEELTALVARVRTLPGLDRFLLLPEAAQLVEQAQDGPIVMINMSDYRCDALILTTEGVRVQELPGLAAAEVYDRLDAMHEALGRTSFARRDRHAEQVMHATLAWLWDTVTGPVLERLGMTGCPDDGEDYGRIWWVPCGALAYFPLHAAGHHLDAPGAGRRTVIDRVASSYSATVRGLTHARARATRQRAGRPQMLAVAMPRTPGASDLPGARRELDELTRLFPDMDGLVGEGATRDAVLALLPEGSWVHFACHAAFDPDDPSGSQLLVHDHARRPLTVLEVSRLRLEECEFAYLSACSTAVTAPELADECVHAVTAFQLAGYPHVVGTLWEIDDAVAAEIATGVYEDLVANGSDPARSGRCLHRATRVIRDRYPHIPTLWAAHIHMGT</sequence>
<feature type="domain" description="CHAT" evidence="1">
    <location>
        <begin position="766"/>
        <end position="1053"/>
    </location>
</feature>
<name>A0A5M3WDK3_9ACTN</name>
<dbReference type="Gene3D" id="1.25.40.10">
    <property type="entry name" value="Tetratricopeptide repeat domain"/>
    <property type="match status" value="2"/>
</dbReference>
<dbReference type="AlphaFoldDB" id="A0A5M3WDK3"/>
<dbReference type="InterPro" id="IPR024983">
    <property type="entry name" value="CHAT_dom"/>
</dbReference>
<organism evidence="2 3">
    <name type="scientific">Acrocarpospora corrugata</name>
    <dbReference type="NCBI Taxonomy" id="35763"/>
    <lineage>
        <taxon>Bacteria</taxon>
        <taxon>Bacillati</taxon>
        <taxon>Actinomycetota</taxon>
        <taxon>Actinomycetes</taxon>
        <taxon>Streptosporangiales</taxon>
        <taxon>Streptosporangiaceae</taxon>
        <taxon>Acrocarpospora</taxon>
    </lineage>
</organism>
<dbReference type="Pfam" id="PF12770">
    <property type="entry name" value="CHAT"/>
    <property type="match status" value="1"/>
</dbReference>
<protein>
    <submittedName>
        <fullName evidence="2">CHAT domain-containing protein</fullName>
    </submittedName>
</protein>
<comment type="caution">
    <text evidence="2">The sequence shown here is derived from an EMBL/GenBank/DDBJ whole genome shotgun (WGS) entry which is preliminary data.</text>
</comment>